<feature type="compositionally biased region" description="Low complexity" evidence="1">
    <location>
        <begin position="98"/>
        <end position="111"/>
    </location>
</feature>
<name>A0ABV8LZ89_9ACTN</name>
<accession>A0ABV8LZ89</accession>
<evidence type="ECO:0000256" key="1">
    <source>
        <dbReference type="SAM" id="MobiDB-lite"/>
    </source>
</evidence>
<dbReference type="RefSeq" id="WP_253750771.1">
    <property type="nucleotide sequence ID" value="NZ_JAMZDZ010000001.1"/>
</dbReference>
<organism evidence="2 3">
    <name type="scientific">Hamadaea flava</name>
    <dbReference type="NCBI Taxonomy" id="1742688"/>
    <lineage>
        <taxon>Bacteria</taxon>
        <taxon>Bacillati</taxon>
        <taxon>Actinomycetota</taxon>
        <taxon>Actinomycetes</taxon>
        <taxon>Micromonosporales</taxon>
        <taxon>Micromonosporaceae</taxon>
        <taxon>Hamadaea</taxon>
    </lineage>
</organism>
<evidence type="ECO:0000313" key="2">
    <source>
        <dbReference type="EMBL" id="MFC4136426.1"/>
    </source>
</evidence>
<evidence type="ECO:0000313" key="3">
    <source>
        <dbReference type="Proteomes" id="UP001595816"/>
    </source>
</evidence>
<gene>
    <name evidence="2" type="ORF">ACFOZ4_37955</name>
</gene>
<dbReference type="Proteomes" id="UP001595816">
    <property type="component" value="Unassembled WGS sequence"/>
</dbReference>
<sequence length="121" mass="12791">MANEWNELGEKLEGLGLKLKLHLQQSDTGDVPDALNKIGHAVQEVFSAAGNAVKDDAVRADVKEAGQMLGDALANTFNRASNDIRDRFGKKPGEAGSETTPETPETPQTPEAKPGDGPAPE</sequence>
<comment type="caution">
    <text evidence="2">The sequence shown here is derived from an EMBL/GenBank/DDBJ whole genome shotgun (WGS) entry which is preliminary data.</text>
</comment>
<proteinExistence type="predicted"/>
<reference evidence="3" key="1">
    <citation type="journal article" date="2019" name="Int. J. Syst. Evol. Microbiol.">
        <title>The Global Catalogue of Microorganisms (GCM) 10K type strain sequencing project: providing services to taxonomists for standard genome sequencing and annotation.</title>
        <authorList>
            <consortium name="The Broad Institute Genomics Platform"/>
            <consortium name="The Broad Institute Genome Sequencing Center for Infectious Disease"/>
            <person name="Wu L."/>
            <person name="Ma J."/>
        </authorList>
    </citation>
    <scope>NUCLEOTIDE SEQUENCE [LARGE SCALE GENOMIC DNA]</scope>
    <source>
        <strain evidence="3">CGMCC 4.7289</strain>
    </source>
</reference>
<keyword evidence="3" id="KW-1185">Reference proteome</keyword>
<dbReference type="EMBL" id="JBHSAY010000029">
    <property type="protein sequence ID" value="MFC4136426.1"/>
    <property type="molecule type" value="Genomic_DNA"/>
</dbReference>
<protein>
    <submittedName>
        <fullName evidence="2">Uncharacterized protein</fullName>
    </submittedName>
</protein>
<feature type="compositionally biased region" description="Basic and acidic residues" evidence="1">
    <location>
        <begin position="82"/>
        <end position="93"/>
    </location>
</feature>
<feature type="region of interest" description="Disordered" evidence="1">
    <location>
        <begin position="79"/>
        <end position="121"/>
    </location>
</feature>